<accession>A0ABW5N2J8</accession>
<proteinExistence type="predicted"/>
<dbReference type="Gene3D" id="1.10.260.40">
    <property type="entry name" value="lambda repressor-like DNA-binding domains"/>
    <property type="match status" value="1"/>
</dbReference>
<comment type="caution">
    <text evidence="3">The sequence shown here is derived from an EMBL/GenBank/DDBJ whole genome shotgun (WGS) entry which is preliminary data.</text>
</comment>
<reference evidence="4" key="1">
    <citation type="journal article" date="2019" name="Int. J. Syst. Evol. Microbiol.">
        <title>The Global Catalogue of Microorganisms (GCM) 10K type strain sequencing project: providing services to taxonomists for standard genome sequencing and annotation.</title>
        <authorList>
            <consortium name="The Broad Institute Genomics Platform"/>
            <consortium name="The Broad Institute Genome Sequencing Center for Infectious Disease"/>
            <person name="Wu L."/>
            <person name="Ma J."/>
        </authorList>
    </citation>
    <scope>NUCLEOTIDE SEQUENCE [LARGE SCALE GENOMIC DNA]</scope>
    <source>
        <strain evidence="4">KCTC 52368</strain>
    </source>
</reference>
<organism evidence="3 4">
    <name type="scientific">Croceitalea marina</name>
    <dbReference type="NCBI Taxonomy" id="1775166"/>
    <lineage>
        <taxon>Bacteria</taxon>
        <taxon>Pseudomonadati</taxon>
        <taxon>Bacteroidota</taxon>
        <taxon>Flavobacteriia</taxon>
        <taxon>Flavobacteriales</taxon>
        <taxon>Flavobacteriaceae</taxon>
        <taxon>Croceitalea</taxon>
    </lineage>
</organism>
<dbReference type="PROSITE" id="PS50943">
    <property type="entry name" value="HTH_CROC1"/>
    <property type="match status" value="1"/>
</dbReference>
<dbReference type="SMART" id="SM00530">
    <property type="entry name" value="HTH_XRE"/>
    <property type="match status" value="1"/>
</dbReference>
<keyword evidence="4" id="KW-1185">Reference proteome</keyword>
<evidence type="ECO:0000259" key="2">
    <source>
        <dbReference type="PROSITE" id="PS50943"/>
    </source>
</evidence>
<sequence>MDFRDKGRRKKDAEYKKRFGEKIKAFRIAKGLSQFKLGIEADLARTQISKIENGLASPTVLSLVHLAKALELTSEQIIELLDIE</sequence>
<dbReference type="Proteomes" id="UP001597526">
    <property type="component" value="Unassembled WGS sequence"/>
</dbReference>
<evidence type="ECO:0000313" key="3">
    <source>
        <dbReference type="EMBL" id="MFD2589084.1"/>
    </source>
</evidence>
<evidence type="ECO:0000313" key="4">
    <source>
        <dbReference type="Proteomes" id="UP001597526"/>
    </source>
</evidence>
<dbReference type="SUPFAM" id="SSF47413">
    <property type="entry name" value="lambda repressor-like DNA-binding domains"/>
    <property type="match status" value="1"/>
</dbReference>
<dbReference type="InterPro" id="IPR050807">
    <property type="entry name" value="TransReg_Diox_bact_type"/>
</dbReference>
<evidence type="ECO:0000256" key="1">
    <source>
        <dbReference type="ARBA" id="ARBA00023125"/>
    </source>
</evidence>
<dbReference type="EMBL" id="JBHULB010000083">
    <property type="protein sequence ID" value="MFD2589084.1"/>
    <property type="molecule type" value="Genomic_DNA"/>
</dbReference>
<dbReference type="RefSeq" id="WP_377768560.1">
    <property type="nucleotide sequence ID" value="NZ_JBHULB010000083.1"/>
</dbReference>
<dbReference type="InterPro" id="IPR010982">
    <property type="entry name" value="Lambda_DNA-bd_dom_sf"/>
</dbReference>
<protein>
    <submittedName>
        <fullName evidence="3">Helix-turn-helix domain-containing protein</fullName>
    </submittedName>
</protein>
<gene>
    <name evidence="3" type="ORF">ACFSQJ_19320</name>
</gene>
<feature type="domain" description="HTH cro/C1-type" evidence="2">
    <location>
        <begin position="23"/>
        <end position="77"/>
    </location>
</feature>
<dbReference type="CDD" id="cd00093">
    <property type="entry name" value="HTH_XRE"/>
    <property type="match status" value="1"/>
</dbReference>
<dbReference type="InterPro" id="IPR001387">
    <property type="entry name" value="Cro/C1-type_HTH"/>
</dbReference>
<name>A0ABW5N2J8_9FLAO</name>
<dbReference type="Pfam" id="PF01381">
    <property type="entry name" value="HTH_3"/>
    <property type="match status" value="1"/>
</dbReference>
<dbReference type="PANTHER" id="PTHR46797:SF1">
    <property type="entry name" value="METHYLPHOSPHONATE SYNTHASE"/>
    <property type="match status" value="1"/>
</dbReference>
<dbReference type="PANTHER" id="PTHR46797">
    <property type="entry name" value="HTH-TYPE TRANSCRIPTIONAL REGULATOR"/>
    <property type="match status" value="1"/>
</dbReference>
<keyword evidence="1" id="KW-0238">DNA-binding</keyword>